<protein>
    <submittedName>
        <fullName evidence="1">Uncharacterized protein</fullName>
    </submittedName>
</protein>
<accession>A0ACB7RJC7</accession>
<evidence type="ECO:0000313" key="1">
    <source>
        <dbReference type="EMBL" id="KAH6922508.1"/>
    </source>
</evidence>
<organism evidence="1 2">
    <name type="scientific">Hyalomma asiaticum</name>
    <name type="common">Tick</name>
    <dbReference type="NCBI Taxonomy" id="266040"/>
    <lineage>
        <taxon>Eukaryota</taxon>
        <taxon>Metazoa</taxon>
        <taxon>Ecdysozoa</taxon>
        <taxon>Arthropoda</taxon>
        <taxon>Chelicerata</taxon>
        <taxon>Arachnida</taxon>
        <taxon>Acari</taxon>
        <taxon>Parasitiformes</taxon>
        <taxon>Ixodida</taxon>
        <taxon>Ixodoidea</taxon>
        <taxon>Ixodidae</taxon>
        <taxon>Hyalomminae</taxon>
        <taxon>Hyalomma</taxon>
    </lineage>
</organism>
<name>A0ACB7RJC7_HYAAI</name>
<proteinExistence type="predicted"/>
<gene>
    <name evidence="1" type="ORF">HPB50_015168</name>
</gene>
<keyword evidence="2" id="KW-1185">Reference proteome</keyword>
<sequence>MPESVAFAPLNTHLMLKLRLHDADVVKLFRALESNRTVSVLDLLFITFWRRTAKALVQLVERNHKLVSVTVSVDDKNVDVDCAVQIRYICRELKEALAGNRLIMDVTALVQRSQLHSFPDIKHVLGRNTMLINRAIRFVMGSMEKEDALAFEILRHSESLNITLKRKWKIPRKRALVMIAEARDRLTFNYFALAGVVRAKVACHRNLKGRKKQKQRKQTLLDDISRDLQARICSYLSLTDVVDI</sequence>
<dbReference type="EMBL" id="CM023489">
    <property type="protein sequence ID" value="KAH6922508.1"/>
    <property type="molecule type" value="Genomic_DNA"/>
</dbReference>
<dbReference type="Proteomes" id="UP000821845">
    <property type="component" value="Chromosome 9"/>
</dbReference>
<comment type="caution">
    <text evidence="1">The sequence shown here is derived from an EMBL/GenBank/DDBJ whole genome shotgun (WGS) entry which is preliminary data.</text>
</comment>
<reference evidence="1" key="1">
    <citation type="submission" date="2020-05" db="EMBL/GenBank/DDBJ databases">
        <title>Large-scale comparative analyses of tick genomes elucidate their genetic diversity and vector capacities.</title>
        <authorList>
            <person name="Jia N."/>
            <person name="Wang J."/>
            <person name="Shi W."/>
            <person name="Du L."/>
            <person name="Sun Y."/>
            <person name="Zhan W."/>
            <person name="Jiang J."/>
            <person name="Wang Q."/>
            <person name="Zhang B."/>
            <person name="Ji P."/>
            <person name="Sakyi L.B."/>
            <person name="Cui X."/>
            <person name="Yuan T."/>
            <person name="Jiang B."/>
            <person name="Yang W."/>
            <person name="Lam T.T.-Y."/>
            <person name="Chang Q."/>
            <person name="Ding S."/>
            <person name="Wang X."/>
            <person name="Zhu J."/>
            <person name="Ruan X."/>
            <person name="Zhao L."/>
            <person name="Wei J."/>
            <person name="Que T."/>
            <person name="Du C."/>
            <person name="Cheng J."/>
            <person name="Dai P."/>
            <person name="Han X."/>
            <person name="Huang E."/>
            <person name="Gao Y."/>
            <person name="Liu J."/>
            <person name="Shao H."/>
            <person name="Ye R."/>
            <person name="Li L."/>
            <person name="Wei W."/>
            <person name="Wang X."/>
            <person name="Wang C."/>
            <person name="Yang T."/>
            <person name="Huo Q."/>
            <person name="Li W."/>
            <person name="Guo W."/>
            <person name="Chen H."/>
            <person name="Zhou L."/>
            <person name="Ni X."/>
            <person name="Tian J."/>
            <person name="Zhou Y."/>
            <person name="Sheng Y."/>
            <person name="Liu T."/>
            <person name="Pan Y."/>
            <person name="Xia L."/>
            <person name="Li J."/>
            <person name="Zhao F."/>
            <person name="Cao W."/>
        </authorList>
    </citation>
    <scope>NUCLEOTIDE SEQUENCE</scope>
    <source>
        <strain evidence="1">Hyas-2018</strain>
    </source>
</reference>
<evidence type="ECO:0000313" key="2">
    <source>
        <dbReference type="Proteomes" id="UP000821845"/>
    </source>
</evidence>